<dbReference type="Proteomes" id="UP000249016">
    <property type="component" value="Unassembled WGS sequence"/>
</dbReference>
<dbReference type="AlphaFoldDB" id="A0A327NGE4"/>
<dbReference type="EMBL" id="QLII01000001">
    <property type="protein sequence ID" value="RAI74362.1"/>
    <property type="molecule type" value="Genomic_DNA"/>
</dbReference>
<dbReference type="InterPro" id="IPR047746">
    <property type="entry name" value="Dae2/Tae2-like"/>
</dbReference>
<comment type="caution">
    <text evidence="1">The sequence shown here is derived from an EMBL/GenBank/DDBJ whole genome shotgun (WGS) entry which is preliminary data.</text>
</comment>
<proteinExistence type="predicted"/>
<dbReference type="NCBIfam" id="NF033857">
    <property type="entry name" value="BPSL0067_fam"/>
    <property type="match status" value="1"/>
</dbReference>
<dbReference type="RefSeq" id="WP_111341513.1">
    <property type="nucleotide sequence ID" value="NZ_QLII01000001.1"/>
</dbReference>
<keyword evidence="2" id="KW-1185">Reference proteome</keyword>
<reference evidence="1 2" key="1">
    <citation type="submission" date="2018-06" db="EMBL/GenBank/DDBJ databases">
        <title>Spirosoma sp. HMF3257 Genome sequencing and assembly.</title>
        <authorList>
            <person name="Kang H."/>
            <person name="Cha I."/>
            <person name="Kim H."/>
            <person name="Kang J."/>
            <person name="Joh K."/>
        </authorList>
    </citation>
    <scope>NUCLEOTIDE SEQUENCE [LARGE SCALE GENOMIC DNA]</scope>
    <source>
        <strain evidence="1 2">HMF3257</strain>
    </source>
</reference>
<organism evidence="1 2">
    <name type="scientific">Spirosoma telluris</name>
    <dbReference type="NCBI Taxonomy" id="2183553"/>
    <lineage>
        <taxon>Bacteria</taxon>
        <taxon>Pseudomonadati</taxon>
        <taxon>Bacteroidota</taxon>
        <taxon>Cytophagia</taxon>
        <taxon>Cytophagales</taxon>
        <taxon>Cytophagaceae</taxon>
        <taxon>Spirosoma</taxon>
    </lineage>
</organism>
<gene>
    <name evidence="1" type="ORF">HMF3257_08740</name>
</gene>
<sequence length="139" mass="15154">MKILLSTFQSTFIPPLMAYTCPISIANSHFVGSGECVDLVRQTCGMPGNLSTDVWRAGIQVKGSTGIRPGTAIASFVYGRYPTHGHAAIYLGQDAGGIKVKQQYKHGLHPFVVHEAYIKFGGRGTWLPGDDANYYYVIE</sequence>
<accession>A0A327NGE4</accession>
<evidence type="ECO:0000313" key="2">
    <source>
        <dbReference type="Proteomes" id="UP000249016"/>
    </source>
</evidence>
<name>A0A327NGE4_9BACT</name>
<protein>
    <recommendedName>
        <fullName evidence="3">NlpC/P60 domain-containing protein</fullName>
    </recommendedName>
</protein>
<evidence type="ECO:0000313" key="1">
    <source>
        <dbReference type="EMBL" id="RAI74362.1"/>
    </source>
</evidence>
<evidence type="ECO:0008006" key="3">
    <source>
        <dbReference type="Google" id="ProtNLM"/>
    </source>
</evidence>